<organism evidence="1 2">
    <name type="scientific">Solihabitans fulvus</name>
    <dbReference type="NCBI Taxonomy" id="1892852"/>
    <lineage>
        <taxon>Bacteria</taxon>
        <taxon>Bacillati</taxon>
        <taxon>Actinomycetota</taxon>
        <taxon>Actinomycetes</taxon>
        <taxon>Pseudonocardiales</taxon>
        <taxon>Pseudonocardiaceae</taxon>
        <taxon>Solihabitans</taxon>
    </lineage>
</organism>
<sequence>MNDTAGEGDGGAGATGVSLTEERFAELAEELVTFCAPRLFAVVEEEGEFEDASIVAWGMAFERQVHTIASDGSLQCSFPSVERAERFFGRGTKIRLVWPTLAATA</sequence>
<dbReference type="OrthoDB" id="3694433at2"/>
<keyword evidence="2" id="KW-1185">Reference proteome</keyword>
<proteinExistence type="predicted"/>
<gene>
    <name evidence="1" type="ORF">F0L68_29570</name>
</gene>
<dbReference type="EMBL" id="VUOB01000059">
    <property type="protein sequence ID" value="KAA2254928.1"/>
    <property type="molecule type" value="Genomic_DNA"/>
</dbReference>
<reference evidence="1 2" key="1">
    <citation type="submission" date="2019-09" db="EMBL/GenBank/DDBJ databases">
        <title>Goodfellowia gen. nov., a new genus of the Pseudonocardineae related to Actinoalloteichus, containing Goodfellowia coeruleoviolacea gen. nov., comb. nov. gen. nov., comb. nov.</title>
        <authorList>
            <person name="Labeda D."/>
        </authorList>
    </citation>
    <scope>NUCLEOTIDE SEQUENCE [LARGE SCALE GENOMIC DNA]</scope>
    <source>
        <strain evidence="1 2">AN110305</strain>
    </source>
</reference>
<dbReference type="AlphaFoldDB" id="A0A5B2WV66"/>
<dbReference type="RefSeq" id="WP_149853116.1">
    <property type="nucleotide sequence ID" value="NZ_VUOB01000059.1"/>
</dbReference>
<name>A0A5B2WV66_9PSEU</name>
<reference evidence="1 2" key="2">
    <citation type="submission" date="2019-09" db="EMBL/GenBank/DDBJ databases">
        <authorList>
            <person name="Jin C."/>
        </authorList>
    </citation>
    <scope>NUCLEOTIDE SEQUENCE [LARGE SCALE GENOMIC DNA]</scope>
    <source>
        <strain evidence="1 2">AN110305</strain>
    </source>
</reference>
<evidence type="ECO:0000313" key="2">
    <source>
        <dbReference type="Proteomes" id="UP000323454"/>
    </source>
</evidence>
<protein>
    <submittedName>
        <fullName evidence="1">Uncharacterized protein</fullName>
    </submittedName>
</protein>
<dbReference type="Proteomes" id="UP000323454">
    <property type="component" value="Unassembled WGS sequence"/>
</dbReference>
<evidence type="ECO:0000313" key="1">
    <source>
        <dbReference type="EMBL" id="KAA2254928.1"/>
    </source>
</evidence>
<accession>A0A5B2WV66</accession>
<comment type="caution">
    <text evidence="1">The sequence shown here is derived from an EMBL/GenBank/DDBJ whole genome shotgun (WGS) entry which is preliminary data.</text>
</comment>